<gene>
    <name evidence="9" type="ORF">chiPu_0016117</name>
</gene>
<dbReference type="PANTHER" id="PTHR16288:SF0">
    <property type="entry name" value="TRNA (GUANINE-N(7)-)-METHYLTRANSFERASE NON-CATALYTIC SUBUNIT WDR4"/>
    <property type="match status" value="1"/>
</dbReference>
<dbReference type="InterPro" id="IPR001680">
    <property type="entry name" value="WD40_rpt"/>
</dbReference>
<evidence type="ECO:0000256" key="5">
    <source>
        <dbReference type="ARBA" id="ARBA00023242"/>
    </source>
</evidence>
<keyword evidence="5 6" id="KW-0539">Nucleus</keyword>
<dbReference type="PROSITE" id="PS50082">
    <property type="entry name" value="WD_REPEATS_2"/>
    <property type="match status" value="1"/>
</dbReference>
<dbReference type="GO" id="GO:0005634">
    <property type="term" value="C:nucleus"/>
    <property type="evidence" value="ECO:0007669"/>
    <property type="project" value="UniProtKB-SubCell"/>
</dbReference>
<evidence type="ECO:0000256" key="7">
    <source>
        <dbReference type="PROSITE-ProRule" id="PRU00221"/>
    </source>
</evidence>
<proteinExistence type="inferred from homology"/>
<dbReference type="PANTHER" id="PTHR16288">
    <property type="entry name" value="WD40 REPEAT PROTEIN 4"/>
    <property type="match status" value="1"/>
</dbReference>
<dbReference type="InterPro" id="IPR036322">
    <property type="entry name" value="WD40_repeat_dom_sf"/>
</dbReference>
<dbReference type="PROSITE" id="PS50294">
    <property type="entry name" value="WD_REPEATS_REGION"/>
    <property type="match status" value="1"/>
</dbReference>
<reference evidence="9 10" key="1">
    <citation type="journal article" date="2018" name="Nat. Ecol. Evol.">
        <title>Shark genomes provide insights into elasmobranch evolution and the origin of vertebrates.</title>
        <authorList>
            <person name="Hara Y"/>
            <person name="Yamaguchi K"/>
            <person name="Onimaru K"/>
            <person name="Kadota M"/>
            <person name="Koyanagi M"/>
            <person name="Keeley SD"/>
            <person name="Tatsumi K"/>
            <person name="Tanaka K"/>
            <person name="Motone F"/>
            <person name="Kageyama Y"/>
            <person name="Nozu R"/>
            <person name="Adachi N"/>
            <person name="Nishimura O"/>
            <person name="Nakagawa R"/>
            <person name="Tanegashima C"/>
            <person name="Kiyatake I"/>
            <person name="Matsumoto R"/>
            <person name="Murakumo K"/>
            <person name="Nishida K"/>
            <person name="Terakita A"/>
            <person name="Kuratani S"/>
            <person name="Sato K"/>
            <person name="Hyodo S Kuraku.S."/>
        </authorList>
    </citation>
    <scope>NUCLEOTIDE SEQUENCE [LARGE SCALE GENOMIC DNA]</scope>
</reference>
<dbReference type="GO" id="GO:0005829">
    <property type="term" value="C:cytosol"/>
    <property type="evidence" value="ECO:0007669"/>
    <property type="project" value="TreeGrafter"/>
</dbReference>
<dbReference type="Pfam" id="PF00400">
    <property type="entry name" value="WD40"/>
    <property type="match status" value="2"/>
</dbReference>
<dbReference type="AlphaFoldDB" id="A0A401T4L5"/>
<dbReference type="EMBL" id="BEZZ01001029">
    <property type="protein sequence ID" value="GCC37613.1"/>
    <property type="molecule type" value="Genomic_DNA"/>
</dbReference>
<keyword evidence="10" id="KW-1185">Reference proteome</keyword>
<name>A0A401T4L5_CHIPU</name>
<dbReference type="STRING" id="137246.A0A401T4L5"/>
<dbReference type="GO" id="GO:0043527">
    <property type="term" value="C:tRNA methyltransferase complex"/>
    <property type="evidence" value="ECO:0007669"/>
    <property type="project" value="TreeGrafter"/>
</dbReference>
<dbReference type="SUPFAM" id="SSF50978">
    <property type="entry name" value="WD40 repeat-like"/>
    <property type="match status" value="1"/>
</dbReference>
<accession>A0A401T4L5</accession>
<dbReference type="InterPro" id="IPR015943">
    <property type="entry name" value="WD40/YVTN_repeat-like_dom_sf"/>
</dbReference>
<keyword evidence="2 6" id="KW-0853">WD repeat</keyword>
<protein>
    <submittedName>
        <fullName evidence="9">Uncharacterized protein</fullName>
    </submittedName>
</protein>
<dbReference type="HAMAP" id="MF_03056">
    <property type="entry name" value="TRM82"/>
    <property type="match status" value="1"/>
</dbReference>
<evidence type="ECO:0000256" key="3">
    <source>
        <dbReference type="ARBA" id="ARBA00022694"/>
    </source>
</evidence>
<feature type="region of interest" description="Disordered" evidence="8">
    <location>
        <begin position="290"/>
        <end position="322"/>
    </location>
</feature>
<comment type="function">
    <text evidence="6">Required for the formation of N(7)-methylguanine at position 46 (m7G46) in tRNA. In the complex, it is required to stabilize and induce conformational changes of the catalytic subunit.</text>
</comment>
<evidence type="ECO:0000256" key="6">
    <source>
        <dbReference type="HAMAP-Rule" id="MF_03056"/>
    </source>
</evidence>
<keyword evidence="3 6" id="KW-0819">tRNA processing</keyword>
<comment type="caution">
    <text evidence="9">The sequence shown here is derived from an EMBL/GenBank/DDBJ whole genome shotgun (WGS) entry which is preliminary data.</text>
</comment>
<comment type="pathway">
    <text evidence="6">tRNA modification; N(7)-methylguanine-tRNA biosynthesis.</text>
</comment>
<comment type="subcellular location">
    <subcellularLocation>
        <location evidence="1 6">Nucleus</location>
    </subcellularLocation>
</comment>
<organism evidence="9 10">
    <name type="scientific">Chiloscyllium punctatum</name>
    <name type="common">Brownbanded bambooshark</name>
    <name type="synonym">Hemiscyllium punctatum</name>
    <dbReference type="NCBI Taxonomy" id="137246"/>
    <lineage>
        <taxon>Eukaryota</taxon>
        <taxon>Metazoa</taxon>
        <taxon>Chordata</taxon>
        <taxon>Craniata</taxon>
        <taxon>Vertebrata</taxon>
        <taxon>Chondrichthyes</taxon>
        <taxon>Elasmobranchii</taxon>
        <taxon>Galeomorphii</taxon>
        <taxon>Galeoidea</taxon>
        <taxon>Orectolobiformes</taxon>
        <taxon>Hemiscylliidae</taxon>
        <taxon>Chiloscyllium</taxon>
    </lineage>
</organism>
<evidence type="ECO:0000256" key="8">
    <source>
        <dbReference type="SAM" id="MobiDB-lite"/>
    </source>
</evidence>
<dbReference type="SMART" id="SM00320">
    <property type="entry name" value="WD40"/>
    <property type="match status" value="2"/>
</dbReference>
<dbReference type="OMA" id="SMIMDMV"/>
<keyword evidence="4 6" id="KW-0677">Repeat</keyword>
<feature type="compositionally biased region" description="Basic and acidic residues" evidence="8">
    <location>
        <begin position="290"/>
        <end position="314"/>
    </location>
</feature>
<evidence type="ECO:0000256" key="4">
    <source>
        <dbReference type="ARBA" id="ARBA00022737"/>
    </source>
</evidence>
<evidence type="ECO:0000313" key="10">
    <source>
        <dbReference type="Proteomes" id="UP000287033"/>
    </source>
</evidence>
<evidence type="ECO:0000256" key="2">
    <source>
        <dbReference type="ARBA" id="ARBA00022574"/>
    </source>
</evidence>
<dbReference type="GO" id="GO:0106004">
    <property type="term" value="P:tRNA (guanine-N7)-methylation"/>
    <property type="evidence" value="ECO:0007669"/>
    <property type="project" value="UniProtKB-UniRule"/>
</dbReference>
<feature type="repeat" description="WD" evidence="7">
    <location>
        <begin position="105"/>
        <end position="147"/>
    </location>
</feature>
<dbReference type="Gene3D" id="2.130.10.10">
    <property type="entry name" value="YVTN repeat-like/Quinoprotein amine dehydrogenase"/>
    <property type="match status" value="1"/>
</dbReference>
<dbReference type="InterPro" id="IPR028884">
    <property type="entry name" value="Trm82"/>
</dbReference>
<dbReference type="UniPathway" id="UPA00989"/>
<evidence type="ECO:0000256" key="1">
    <source>
        <dbReference type="ARBA" id="ARBA00004123"/>
    </source>
</evidence>
<comment type="similarity">
    <text evidence="6">Belongs to the WD repeat TRM82 family.</text>
</comment>
<evidence type="ECO:0000313" key="9">
    <source>
        <dbReference type="EMBL" id="GCC37613.1"/>
    </source>
</evidence>
<sequence>MDNKQLLLFRTRPWECLSVRTALRRSTSLAITGAEDRILLADKSGDVYSFSISHPNSPGQLQLGHLSMLLAVAVSPDDRYIITADRDEKIRVSSLEHPYIIEAYCLGHHEFVSQLSIPPNHPQLLVSGSGDGTIRLWEYEKGSELHCLDLSELQPSRCEKNRCAVMRLAYCRGRDLFAVLCDSPSSVYVLELDVEAERLLHQQTIMVKQRAWDVTFDDCGGLWLLDGDRAVLYQQHEGRWQEIPDHPDQTKINEVIHSNWPVFEGLPSVISCRNLYKMNIDNMAEYRMKKEQRIDQRQKKRTSEFAAESRDSKRPRMGAVKM</sequence>
<dbReference type="OrthoDB" id="371245at2759"/>
<dbReference type="Proteomes" id="UP000287033">
    <property type="component" value="Unassembled WGS sequence"/>
</dbReference>